<feature type="transmembrane region" description="Helical" evidence="1">
    <location>
        <begin position="265"/>
        <end position="284"/>
    </location>
</feature>
<comment type="caution">
    <text evidence="3">The sequence shown here is derived from an EMBL/GenBank/DDBJ whole genome shotgun (WGS) entry which is preliminary data.</text>
</comment>
<protein>
    <submittedName>
        <fullName evidence="3">Acyltransferase</fullName>
    </submittedName>
</protein>
<keyword evidence="1" id="KW-0472">Membrane</keyword>
<gene>
    <name evidence="3" type="ORF">P6N53_06030</name>
</gene>
<dbReference type="RefSeq" id="WP_304541882.1">
    <property type="nucleotide sequence ID" value="NZ_JARPTC010000007.1"/>
</dbReference>
<dbReference type="AlphaFoldDB" id="A0AAW7ZBW5"/>
<name>A0AAW7ZBW5_9FIRM</name>
<dbReference type="PANTHER" id="PTHR23028:SF131">
    <property type="entry name" value="BLR2367 PROTEIN"/>
    <property type="match status" value="1"/>
</dbReference>
<feature type="transmembrane region" description="Helical" evidence="1">
    <location>
        <begin position="142"/>
        <end position="162"/>
    </location>
</feature>
<keyword evidence="1" id="KW-1133">Transmembrane helix</keyword>
<feature type="transmembrane region" description="Helical" evidence="1">
    <location>
        <begin position="16"/>
        <end position="38"/>
    </location>
</feature>
<accession>A0AAW7ZBW5</accession>
<feature type="transmembrane region" description="Helical" evidence="1">
    <location>
        <begin position="96"/>
        <end position="122"/>
    </location>
</feature>
<keyword evidence="1" id="KW-0812">Transmembrane</keyword>
<reference evidence="3" key="1">
    <citation type="journal article" date="2023" name="J. Hazard. Mater.">
        <title>Anaerobic biodegradation of pyrene and benzo[a]pyrene by a new sulfate-reducing Desulforamulus aquiferis strain DSA.</title>
        <authorList>
            <person name="Zhang Z."/>
            <person name="Sun J."/>
            <person name="Gong X."/>
            <person name="Wang C."/>
            <person name="Wang H."/>
        </authorList>
    </citation>
    <scope>NUCLEOTIDE SEQUENCE</scope>
    <source>
        <strain evidence="3">DSA</strain>
    </source>
</reference>
<proteinExistence type="predicted"/>
<dbReference type="GO" id="GO:0016747">
    <property type="term" value="F:acyltransferase activity, transferring groups other than amino-acyl groups"/>
    <property type="evidence" value="ECO:0007669"/>
    <property type="project" value="InterPro"/>
</dbReference>
<dbReference type="InterPro" id="IPR050879">
    <property type="entry name" value="Acyltransferase_3"/>
</dbReference>
<feature type="transmembrane region" description="Helical" evidence="1">
    <location>
        <begin position="232"/>
        <end position="253"/>
    </location>
</feature>
<evidence type="ECO:0000313" key="3">
    <source>
        <dbReference type="EMBL" id="MDO7786778.1"/>
    </source>
</evidence>
<reference evidence="3" key="2">
    <citation type="submission" date="2023-03" db="EMBL/GenBank/DDBJ databases">
        <authorList>
            <person name="Zhang Z."/>
        </authorList>
    </citation>
    <scope>NUCLEOTIDE SEQUENCE</scope>
    <source>
        <strain evidence="3">DSA</strain>
    </source>
</reference>
<dbReference type="GO" id="GO:0000271">
    <property type="term" value="P:polysaccharide biosynthetic process"/>
    <property type="evidence" value="ECO:0007669"/>
    <property type="project" value="TreeGrafter"/>
</dbReference>
<keyword evidence="4" id="KW-1185">Reference proteome</keyword>
<feature type="transmembrane region" description="Helical" evidence="1">
    <location>
        <begin position="305"/>
        <end position="327"/>
    </location>
</feature>
<dbReference type="Proteomes" id="UP001172911">
    <property type="component" value="Unassembled WGS sequence"/>
</dbReference>
<dbReference type="InterPro" id="IPR002656">
    <property type="entry name" value="Acyl_transf_3_dom"/>
</dbReference>
<feature type="transmembrane region" description="Helical" evidence="1">
    <location>
        <begin position="174"/>
        <end position="192"/>
    </location>
</feature>
<feature type="domain" description="Acyltransferase 3" evidence="2">
    <location>
        <begin position="19"/>
        <end position="350"/>
    </location>
</feature>
<sequence length="376" mass="43151">MIDNRDISLIRHENKFLLNLQIFRGLAAVMVLVCHANLIVDKDLFNGLLVVGRCGVDFFFVLSGFIIYYANYSIIGNPAQFNKYIRRRFNRIYPIYWVYTLMTIAVHFVLLHFTGKGLIYWISINLDNILRTFSLYPVNTAILEAPIIPVAWTLTYEILFYFMFSLLILLKPKLAIPILSIWAAAVTLNLFLPLNSDILLIDVILGIKNMEFFMGCLAAHLFIRQYFKLPRYLLRLSITLGVILFVISCWYNVATGYILDYMHKTHIITFGVPFFIIILFTTMLEEQFPSPTGKIKGLLLYLGNASYSIYLTHFVILALMNITLLKLYGLDSLAIFIISSLSSLIIGCLSYSFIEKPLLAWLNKNTIKVKPISISN</sequence>
<dbReference type="Pfam" id="PF01757">
    <property type="entry name" value="Acyl_transf_3"/>
    <property type="match status" value="1"/>
</dbReference>
<dbReference type="EMBL" id="JARPTC010000007">
    <property type="protein sequence ID" value="MDO7786778.1"/>
    <property type="molecule type" value="Genomic_DNA"/>
</dbReference>
<dbReference type="PANTHER" id="PTHR23028">
    <property type="entry name" value="ACETYLTRANSFERASE"/>
    <property type="match status" value="1"/>
</dbReference>
<dbReference type="GO" id="GO:0016020">
    <property type="term" value="C:membrane"/>
    <property type="evidence" value="ECO:0007669"/>
    <property type="project" value="TreeGrafter"/>
</dbReference>
<feature type="transmembrane region" description="Helical" evidence="1">
    <location>
        <begin position="333"/>
        <end position="354"/>
    </location>
</feature>
<organism evidence="3 4">
    <name type="scientific">Desulforamulus aquiferis</name>
    <dbReference type="NCBI Taxonomy" id="1397668"/>
    <lineage>
        <taxon>Bacteria</taxon>
        <taxon>Bacillati</taxon>
        <taxon>Bacillota</taxon>
        <taxon>Clostridia</taxon>
        <taxon>Eubacteriales</taxon>
        <taxon>Peptococcaceae</taxon>
        <taxon>Desulforamulus</taxon>
    </lineage>
</organism>
<keyword evidence="3" id="KW-0808">Transferase</keyword>
<evidence type="ECO:0000256" key="1">
    <source>
        <dbReference type="SAM" id="Phobius"/>
    </source>
</evidence>
<feature type="transmembrane region" description="Helical" evidence="1">
    <location>
        <begin position="198"/>
        <end position="223"/>
    </location>
</feature>
<keyword evidence="3" id="KW-0012">Acyltransferase</keyword>
<evidence type="ECO:0000259" key="2">
    <source>
        <dbReference type="Pfam" id="PF01757"/>
    </source>
</evidence>
<feature type="transmembrane region" description="Helical" evidence="1">
    <location>
        <begin position="58"/>
        <end position="75"/>
    </location>
</feature>
<evidence type="ECO:0000313" key="4">
    <source>
        <dbReference type="Proteomes" id="UP001172911"/>
    </source>
</evidence>